<feature type="non-terminal residue" evidence="5">
    <location>
        <position position="56"/>
    </location>
</feature>
<proteinExistence type="predicted"/>
<dbReference type="GO" id="GO:0016887">
    <property type="term" value="F:ATP hydrolysis activity"/>
    <property type="evidence" value="ECO:0007669"/>
    <property type="project" value="InterPro"/>
</dbReference>
<keyword evidence="2" id="KW-1278">Translocase</keyword>
<evidence type="ECO:0000256" key="1">
    <source>
        <dbReference type="ARBA" id="ARBA00022448"/>
    </source>
</evidence>
<dbReference type="Pfam" id="PF00005">
    <property type="entry name" value="ABC_tran"/>
    <property type="match status" value="1"/>
</dbReference>
<dbReference type="InterPro" id="IPR027417">
    <property type="entry name" value="P-loop_NTPase"/>
</dbReference>
<keyword evidence="1" id="KW-0813">Transport</keyword>
<comment type="function">
    <text evidence="3">Part of the ABC transporter complex HmuTUV involved in hemin import. Responsible for energy coupling to the transport system.</text>
</comment>
<dbReference type="InterPro" id="IPR003439">
    <property type="entry name" value="ABC_transporter-like_ATP-bd"/>
</dbReference>
<reference evidence="5 6" key="1">
    <citation type="submission" date="2010-04" db="EMBL/GenBank/DDBJ databases">
        <authorList>
            <person name="Qin X."/>
            <person name="Bachman B."/>
            <person name="Battles P."/>
            <person name="Bell A."/>
            <person name="Bess C."/>
            <person name="Bickham C."/>
            <person name="Chaboub L."/>
            <person name="Chen D."/>
            <person name="Coyle M."/>
            <person name="Deiros D.R."/>
            <person name="Dinh H."/>
            <person name="Forbes L."/>
            <person name="Fowler G."/>
            <person name="Francisco L."/>
            <person name="Fu Q."/>
            <person name="Gubbala S."/>
            <person name="Hale W."/>
            <person name="Han Y."/>
            <person name="Hemphill L."/>
            <person name="Highlander S.K."/>
            <person name="Hirani K."/>
            <person name="Hogues M."/>
            <person name="Jackson L."/>
            <person name="Jakkamsetti A."/>
            <person name="Javaid M."/>
            <person name="Jiang H."/>
            <person name="Korchina V."/>
            <person name="Kovar C."/>
            <person name="Lara F."/>
            <person name="Lee S."/>
            <person name="Mata R."/>
            <person name="Mathew T."/>
            <person name="Moen C."/>
            <person name="Morales K."/>
            <person name="Munidasa M."/>
            <person name="Nazareth L."/>
            <person name="Ngo R."/>
            <person name="Nguyen L."/>
            <person name="Okwuonu G."/>
            <person name="Ongeri F."/>
            <person name="Patil S."/>
            <person name="Petrosino J."/>
            <person name="Pham C."/>
            <person name="Pham P."/>
            <person name="Pu L.-L."/>
            <person name="Puazo M."/>
            <person name="Raj R."/>
            <person name="Reid J."/>
            <person name="Rouhana J."/>
            <person name="Saada N."/>
            <person name="Shang Y."/>
            <person name="Simmons D."/>
            <person name="Thornton R."/>
            <person name="Warren J."/>
            <person name="Weissenberger G."/>
            <person name="Zhang J."/>
            <person name="Zhang L."/>
            <person name="Zhou C."/>
            <person name="Zhu D."/>
            <person name="Muzny D."/>
            <person name="Worley K."/>
            <person name="Gibbs R."/>
        </authorList>
    </citation>
    <scope>NUCLEOTIDE SEQUENCE [LARGE SCALE GENOMIC DNA]</scope>
    <source>
        <strain evidence="5 6">ATCC 49957</strain>
    </source>
</reference>
<dbReference type="OrthoDB" id="9800654at2"/>
<dbReference type="HOGENOM" id="CLU_3019209_0_0_5"/>
<evidence type="ECO:0000313" key="6">
    <source>
        <dbReference type="Proteomes" id="UP000005324"/>
    </source>
</evidence>
<sequence length="56" mass="5854">MSPLLEGRGLGWRRGRRVLVRDVSLALHPGELVGLVGPNGAGKSSLVRLLAGLQAP</sequence>
<dbReference type="EMBL" id="ADVL01000906">
    <property type="protein sequence ID" value="EFH09191.1"/>
    <property type="molecule type" value="Genomic_DNA"/>
</dbReference>
<evidence type="ECO:0000256" key="2">
    <source>
        <dbReference type="ARBA" id="ARBA00022967"/>
    </source>
</evidence>
<dbReference type="GO" id="GO:0005524">
    <property type="term" value="F:ATP binding"/>
    <property type="evidence" value="ECO:0007669"/>
    <property type="project" value="UniProtKB-KW"/>
</dbReference>
<dbReference type="Proteomes" id="UP000005324">
    <property type="component" value="Unassembled WGS sequence"/>
</dbReference>
<accession>D5RU27</accession>
<evidence type="ECO:0000256" key="3">
    <source>
        <dbReference type="ARBA" id="ARBA00037066"/>
    </source>
</evidence>
<evidence type="ECO:0000313" key="5">
    <source>
        <dbReference type="EMBL" id="EFH09191.1"/>
    </source>
</evidence>
<keyword evidence="5" id="KW-0067">ATP-binding</keyword>
<name>D5RU27_9PROT</name>
<keyword evidence="5" id="KW-0547">Nucleotide-binding</keyword>
<feature type="domain" description="ABC transporter" evidence="4">
    <location>
        <begin position="21"/>
        <end position="56"/>
    </location>
</feature>
<protein>
    <submittedName>
        <fullName evidence="5">Putative hemin importer ATP-binding subunit</fullName>
    </submittedName>
</protein>
<evidence type="ECO:0000259" key="4">
    <source>
        <dbReference type="Pfam" id="PF00005"/>
    </source>
</evidence>
<comment type="caution">
    <text evidence="5">The sequence shown here is derived from an EMBL/GenBank/DDBJ whole genome shotgun (WGS) entry which is preliminary data.</text>
</comment>
<dbReference type="SUPFAM" id="SSF52540">
    <property type="entry name" value="P-loop containing nucleoside triphosphate hydrolases"/>
    <property type="match status" value="1"/>
</dbReference>
<organism evidence="5 6">
    <name type="scientific">Pseudoroseomonas cervicalis ATCC 49957</name>
    <dbReference type="NCBI Taxonomy" id="525371"/>
    <lineage>
        <taxon>Bacteria</taxon>
        <taxon>Pseudomonadati</taxon>
        <taxon>Pseudomonadota</taxon>
        <taxon>Alphaproteobacteria</taxon>
        <taxon>Acetobacterales</taxon>
        <taxon>Roseomonadaceae</taxon>
        <taxon>Roseomonas</taxon>
    </lineage>
</organism>
<dbReference type="Gene3D" id="3.40.50.300">
    <property type="entry name" value="P-loop containing nucleotide triphosphate hydrolases"/>
    <property type="match status" value="1"/>
</dbReference>
<dbReference type="RefSeq" id="WP_007006549.1">
    <property type="nucleotide sequence ID" value="NZ_GG771162.1"/>
</dbReference>
<gene>
    <name evidence="5" type="ORF">HMPREF0731_4589</name>
</gene>
<dbReference type="AlphaFoldDB" id="D5RU27"/>
<dbReference type="PANTHER" id="PTHR42794:SF1">
    <property type="entry name" value="HEMIN IMPORT ATP-BINDING PROTEIN HMUV"/>
    <property type="match status" value="1"/>
</dbReference>
<keyword evidence="6" id="KW-1185">Reference proteome</keyword>
<dbReference type="PANTHER" id="PTHR42794">
    <property type="entry name" value="HEMIN IMPORT ATP-BINDING PROTEIN HMUV"/>
    <property type="match status" value="1"/>
</dbReference>